<protein>
    <recommendedName>
        <fullName evidence="3">Kazal-like domain-containing protein</fullName>
    </recommendedName>
</protein>
<reference evidence="2" key="1">
    <citation type="submission" date="2025-08" db="UniProtKB">
        <authorList>
            <consortium name="RefSeq"/>
        </authorList>
    </citation>
    <scope>IDENTIFICATION</scope>
    <source>
        <strain evidence="2">14028-0561.14</strain>
        <tissue evidence="2">Whole fly</tissue>
    </source>
</reference>
<dbReference type="SUPFAM" id="SSF100895">
    <property type="entry name" value="Kazal-type serine protease inhibitors"/>
    <property type="match status" value="1"/>
</dbReference>
<keyword evidence="1" id="KW-1185">Reference proteome</keyword>
<dbReference type="Gene3D" id="3.30.60.30">
    <property type="match status" value="1"/>
</dbReference>
<evidence type="ECO:0000313" key="1">
    <source>
        <dbReference type="Proteomes" id="UP001652661"/>
    </source>
</evidence>
<evidence type="ECO:0000313" key="2">
    <source>
        <dbReference type="RefSeq" id="XP_017023570.1"/>
    </source>
</evidence>
<dbReference type="AlphaFoldDB" id="A0A6P4I5X2"/>
<sequence length="102" mass="11592">MSVACTLGERIFLVCVFLAIGVEFGVDGHSFMFLKGAKKCHDVCPMRYQVVCALDVLDGCLRTFASTCVMRMYNCKYQKDYRIIAERACQLISDDELDRMTI</sequence>
<dbReference type="RefSeq" id="XP_017023570.1">
    <property type="nucleotide sequence ID" value="XM_017168081.3"/>
</dbReference>
<gene>
    <name evidence="2" type="primary">LOC108075566</name>
</gene>
<dbReference type="GeneID" id="108075566"/>
<evidence type="ECO:0008006" key="3">
    <source>
        <dbReference type="Google" id="ProtNLM"/>
    </source>
</evidence>
<dbReference type="InterPro" id="IPR036058">
    <property type="entry name" value="Kazal_dom_sf"/>
</dbReference>
<organism evidence="1 2">
    <name type="scientific">Drosophila kikkawai</name>
    <name type="common">Fruit fly</name>
    <dbReference type="NCBI Taxonomy" id="30033"/>
    <lineage>
        <taxon>Eukaryota</taxon>
        <taxon>Metazoa</taxon>
        <taxon>Ecdysozoa</taxon>
        <taxon>Arthropoda</taxon>
        <taxon>Hexapoda</taxon>
        <taxon>Insecta</taxon>
        <taxon>Pterygota</taxon>
        <taxon>Neoptera</taxon>
        <taxon>Endopterygota</taxon>
        <taxon>Diptera</taxon>
        <taxon>Brachycera</taxon>
        <taxon>Muscomorpha</taxon>
        <taxon>Ephydroidea</taxon>
        <taxon>Drosophilidae</taxon>
        <taxon>Drosophila</taxon>
        <taxon>Sophophora</taxon>
    </lineage>
</organism>
<name>A0A6P4I5X2_DROKI</name>
<proteinExistence type="predicted"/>
<dbReference type="Proteomes" id="UP001652661">
    <property type="component" value="Chromosome 3R"/>
</dbReference>
<accession>A0A6P4I5X2</accession>
<dbReference type="OrthoDB" id="7842800at2759"/>